<dbReference type="Proteomes" id="UP000017836">
    <property type="component" value="Unassembled WGS sequence"/>
</dbReference>
<dbReference type="EMBL" id="KI394648">
    <property type="protein sequence ID" value="ERN02305.1"/>
    <property type="molecule type" value="Genomic_DNA"/>
</dbReference>
<sequence>MIEGGIMGERGSTREGRPLTKKGQVMKEAREDGQSLATKRGGNPEEPMKKEAAQTKGWEKSTAWRMRL</sequence>
<dbReference type="HOGENOM" id="CLU_2797352_0_0_1"/>
<proteinExistence type="predicted"/>
<evidence type="ECO:0000313" key="3">
    <source>
        <dbReference type="Proteomes" id="UP000017836"/>
    </source>
</evidence>
<feature type="compositionally biased region" description="Basic and acidic residues" evidence="1">
    <location>
        <begin position="42"/>
        <end position="59"/>
    </location>
</feature>
<dbReference type="Gramene" id="ERN02305">
    <property type="protein sequence ID" value="ERN02305"/>
    <property type="gene ID" value="AMTR_s00084p00112620"/>
</dbReference>
<gene>
    <name evidence="2" type="ORF">AMTR_s00084p00112620</name>
</gene>
<protein>
    <submittedName>
        <fullName evidence="2">Uncharacterized protein</fullName>
    </submittedName>
</protein>
<feature type="region of interest" description="Disordered" evidence="1">
    <location>
        <begin position="1"/>
        <end position="68"/>
    </location>
</feature>
<keyword evidence="3" id="KW-1185">Reference proteome</keyword>
<accession>W1P5R9</accession>
<reference evidence="3" key="1">
    <citation type="journal article" date="2013" name="Science">
        <title>The Amborella genome and the evolution of flowering plants.</title>
        <authorList>
            <consortium name="Amborella Genome Project"/>
        </authorList>
    </citation>
    <scope>NUCLEOTIDE SEQUENCE [LARGE SCALE GENOMIC DNA]</scope>
</reference>
<dbReference type="AlphaFoldDB" id="W1P5R9"/>
<name>W1P5R9_AMBTC</name>
<evidence type="ECO:0000313" key="2">
    <source>
        <dbReference type="EMBL" id="ERN02305.1"/>
    </source>
</evidence>
<evidence type="ECO:0000256" key="1">
    <source>
        <dbReference type="SAM" id="MobiDB-lite"/>
    </source>
</evidence>
<organism evidence="2 3">
    <name type="scientific">Amborella trichopoda</name>
    <dbReference type="NCBI Taxonomy" id="13333"/>
    <lineage>
        <taxon>Eukaryota</taxon>
        <taxon>Viridiplantae</taxon>
        <taxon>Streptophyta</taxon>
        <taxon>Embryophyta</taxon>
        <taxon>Tracheophyta</taxon>
        <taxon>Spermatophyta</taxon>
        <taxon>Magnoliopsida</taxon>
        <taxon>Amborellales</taxon>
        <taxon>Amborellaceae</taxon>
        <taxon>Amborella</taxon>
    </lineage>
</organism>